<dbReference type="PANTHER" id="PTHR46580">
    <property type="entry name" value="SENSOR KINASE-RELATED"/>
    <property type="match status" value="1"/>
</dbReference>
<dbReference type="InterPro" id="IPR013783">
    <property type="entry name" value="Ig-like_fold"/>
</dbReference>
<dbReference type="Gene3D" id="2.30.30.100">
    <property type="match status" value="5"/>
</dbReference>
<sequence length="2045" mass="207890">MLVLLGQTGLVQAQALTLATLSPARNALVAPPTTSVTVDFSQPLSTGAATQQALKVFSAQAGGQKAGVSVVTGNRLSFRPSLGFKAGETVFTTVTDAVQSSSGQALGKPEVFQFTVATAPSPGTFSGGTEVAINRNAFSSVLGDVDNDGDLDLLTASSNAATGTGLVSVSLNDGGGTFRPGPEVMIGNVALAESHHVVLGDLDGDGDLDFAVPTSDGHTVSLCFNNGHGVFSGTQEIETPYAAYTAAFGDVDSDGDLDLLVPQLSPNLNTVRVYLNDGRGTFSRGAEVTVPRQSGYVALTVGDVDNDGDLDLLTVNPAQNNVSVRLNNGNGTFSGGQDIAAGTYPTNIVLGDVDGDGDLDFVTGSGTSIETTASVRLNNGSGVFSGSQQVRVGTTPRNLALGDVDGDGDLDLMTANTNSGTVSVRQNNGAGTFAGEQTVPVGLTPLSVALGDVNGDGDLDVVAANGLEQTVSVRLNQGLANPAITGIVPGISPVGSTVVINGTAFLGATRIAFNGVAAIDFMVNRLGTQITVTVPAGATSGPVVVSTAVGSSNSFPFEVGPLLTVTALTPNRNALARPRNTLIAATLSQPLSQGDATLRALHVFSQQTGAETAGSTMVSSNILTFDPSTDFKAGETVFVTLTKGAQSTSGVSLAKPQVFQFTTATSPSTGVFELGPTLAPASYSSAEVLGDVDGDGDLDLLVASSSEGIVSVRLNDGTGAFVDSRQLNIANRVGIKLGDVDGDGDLDLLTVNGQGVDVYFNDGSGAFANPRSVAVDGAVFDTTFGDIDGDGDLDLLAAVFYDLYNSGVSVRLNDGTGTFGDAQLVRVGATIVAVALGDVDGDGDLDLLTTDGPSRAVQISLNTGIGTFGLSSTVTVGEDPVRTVPADLDADGDLDLLTVNRQSHTVSVWRNTGTGTFANPTSVSVGLLPFNLTVADLDGDGDLDFVTPNARANSLSVRLNNGSAQFTANQEVSGTNGPISVIPGDVDGDGDLDLLALSGEGRVQQYFNVNNDQLIVTALSPAPNTIAAPRATSVGVTFNQPLRSQAATQGALQVFSQQAGGKKAGTATSTGPTLTFDPTTDFKAGETVTATLTRAAQSNSGQNLGRAQVFQFTTTTLPSPGTFSGDSESSTDNGPVSVTAGDVDGDGDLDLLTTNLGNVNSPNGLGNGTTITVRRNDGTGTFTNAQHLTVGRGPTQAVLADLNGDGTLDLLTANSSSATVSVRLNTGSGSFGPGAEVGSGNIHGIAVGDVDGDGDQDLLLADYNEPSTVAIGLNNGTGTFPFFDFSAARRVSVGSRPINIALGDVDGDGDLDFVTSSSNGTTVSVRVNNGTGIFTGTQEVGVGFNPMQVVLGDVDGDGDLDVVTANYYNYFNPAINYTNSTASVRLNNGNGLFAGDQQVAIGRGARSVALGDVDGDGDLDLLAPNELTNSVGVRLNNGSGAFSGSQQVAVGDNPTYLALADLDGDGDLDFATANFLGNTLSVRLNQAAAEPLLITAVSPSRNAVATPRPTPVAVTFNQPLRASSGMTAQALRVFGTQSGRKAGFYDVSSNTLRLAPTVPFKPGETVYATVTTAVQSSSGAPLVTPHVFQFTAAASPSTGLFNTGLNPVVGTTPHGLAAGDLDGDGTLDFVTANLNSNTVSVRLNHGAGSFSSTQEISVGRGARSVVLGDVDADGDLDLVTANSRTIFPGTVSVRLNNGAGRFAGTQEVVVGDTPHAVMLGDVDGDGDLDLLAANYTAGSSLTSSTVSVRLNDGTGSFGGTQEVTVGTRPLSLALGDLDNDGDLDFVTANSNTTTASVRVNDGLGNFSGMTEVPAEFNPEAVALGDVDGDGDLDLTTAHRASGTVNVRRNDGRGNFTGTQRLLVGATPHSIVLGDLDGDGDLDLVTANTGSNTTSVRLNNGSGTFSGTQDVNVGAGPLGLTLGDVDGNGTLDLLTASSATNSASIRFNGVTSLQAKVLVVAPAHLQDQISLYPNPAHAHVRLRLPAELIQSGMQVQVFNTLGQLVLAQALPPQQETELWLAALHTGVYSVHLTTTQGVVIKRLVIE</sequence>
<dbReference type="InterPro" id="IPR026444">
    <property type="entry name" value="Secre_tail"/>
</dbReference>
<accession>A0A243W674</accession>
<evidence type="ECO:0000259" key="3">
    <source>
        <dbReference type="Pfam" id="PF18962"/>
    </source>
</evidence>
<feature type="domain" description="SbsA Ig-like" evidence="2">
    <location>
        <begin position="14"/>
        <end position="115"/>
    </location>
</feature>
<gene>
    <name evidence="4" type="ORF">BXP70_26270</name>
</gene>
<feature type="domain" description="SbsA Ig-like" evidence="2">
    <location>
        <begin position="563"/>
        <end position="663"/>
    </location>
</feature>
<dbReference type="Gene3D" id="2.60.40.10">
    <property type="entry name" value="Immunoglobulins"/>
    <property type="match status" value="1"/>
</dbReference>
<dbReference type="Pfam" id="PF13517">
    <property type="entry name" value="FG-GAP_3"/>
    <property type="match status" value="13"/>
</dbReference>
<dbReference type="NCBIfam" id="TIGR04183">
    <property type="entry name" value="Por_Secre_tail"/>
    <property type="match status" value="1"/>
</dbReference>
<dbReference type="Proteomes" id="UP000194873">
    <property type="component" value="Unassembled WGS sequence"/>
</dbReference>
<dbReference type="SUPFAM" id="SSF69318">
    <property type="entry name" value="Integrin alpha N-terminal domain"/>
    <property type="match status" value="5"/>
</dbReference>
<protein>
    <recommendedName>
        <fullName evidence="6">Fibronectin type-III domain-containing protein</fullName>
    </recommendedName>
</protein>
<feature type="domain" description="Secretion system C-terminal sorting" evidence="3">
    <location>
        <begin position="1970"/>
        <end position="2044"/>
    </location>
</feature>
<dbReference type="InterPro" id="IPR014756">
    <property type="entry name" value="Ig_E-set"/>
</dbReference>
<dbReference type="SUPFAM" id="SSF81296">
    <property type="entry name" value="E set domains"/>
    <property type="match status" value="1"/>
</dbReference>
<proteinExistence type="predicted"/>
<dbReference type="Pfam" id="PF13205">
    <property type="entry name" value="Big_5"/>
    <property type="match status" value="4"/>
</dbReference>
<evidence type="ECO:0008006" key="6">
    <source>
        <dbReference type="Google" id="ProtNLM"/>
    </source>
</evidence>
<comment type="caution">
    <text evidence="4">The sequence shown here is derived from an EMBL/GenBank/DDBJ whole genome shotgun (WGS) entry which is preliminary data.</text>
</comment>
<keyword evidence="5" id="KW-1185">Reference proteome</keyword>
<keyword evidence="1" id="KW-0732">Signal</keyword>
<dbReference type="Gene3D" id="2.130.10.130">
    <property type="entry name" value="Integrin alpha, N-terminal"/>
    <property type="match status" value="3"/>
</dbReference>
<dbReference type="EMBL" id="MTSE01000032">
    <property type="protein sequence ID" value="OUJ69493.1"/>
    <property type="molecule type" value="Genomic_DNA"/>
</dbReference>
<evidence type="ECO:0000256" key="1">
    <source>
        <dbReference type="ARBA" id="ARBA00022729"/>
    </source>
</evidence>
<dbReference type="PANTHER" id="PTHR46580:SF2">
    <property type="entry name" value="MAM DOMAIN-CONTAINING PROTEIN"/>
    <property type="match status" value="1"/>
</dbReference>
<name>A0A243W674_9BACT</name>
<dbReference type="Pfam" id="PF18962">
    <property type="entry name" value="Por_Secre_tail"/>
    <property type="match status" value="1"/>
</dbReference>
<evidence type="ECO:0000313" key="4">
    <source>
        <dbReference type="EMBL" id="OUJ69493.1"/>
    </source>
</evidence>
<feature type="domain" description="SbsA Ig-like" evidence="2">
    <location>
        <begin position="1012"/>
        <end position="1114"/>
    </location>
</feature>
<organism evidence="4 5">
    <name type="scientific">Hymenobacter crusticola</name>
    <dbReference type="NCBI Taxonomy" id="1770526"/>
    <lineage>
        <taxon>Bacteria</taxon>
        <taxon>Pseudomonadati</taxon>
        <taxon>Bacteroidota</taxon>
        <taxon>Cytophagia</taxon>
        <taxon>Cytophagales</taxon>
        <taxon>Hymenobacteraceae</taxon>
        <taxon>Hymenobacter</taxon>
    </lineage>
</organism>
<evidence type="ECO:0000313" key="5">
    <source>
        <dbReference type="Proteomes" id="UP000194873"/>
    </source>
</evidence>
<reference evidence="4 5" key="1">
    <citation type="submission" date="2017-01" db="EMBL/GenBank/DDBJ databases">
        <title>A new Hymenobacter.</title>
        <authorList>
            <person name="Liang Y."/>
            <person name="Feng F."/>
        </authorList>
    </citation>
    <scope>NUCLEOTIDE SEQUENCE [LARGE SCALE GENOMIC DNA]</scope>
    <source>
        <strain evidence="4">MIMBbqt21</strain>
    </source>
</reference>
<dbReference type="InterPro" id="IPR028994">
    <property type="entry name" value="Integrin_alpha_N"/>
</dbReference>
<evidence type="ECO:0000259" key="2">
    <source>
        <dbReference type="Pfam" id="PF13205"/>
    </source>
</evidence>
<dbReference type="InterPro" id="IPR032812">
    <property type="entry name" value="SbsA_Ig"/>
</dbReference>
<dbReference type="InterPro" id="IPR013517">
    <property type="entry name" value="FG-GAP"/>
</dbReference>
<dbReference type="Gene3D" id="2.60.40.3710">
    <property type="match status" value="1"/>
</dbReference>
<feature type="domain" description="SbsA Ig-like" evidence="2">
    <location>
        <begin position="1490"/>
        <end position="1591"/>
    </location>
</feature>